<keyword evidence="3" id="KW-1185">Reference proteome</keyword>
<sequence length="149" mass="16667">MSDENVQTPANTPFAGSQQTWTESGYPIVDGKYLDLSTGTIKTVTADTMVSVGPPAVEIYWVNRTMTGRKDPFRSFLARAFVDVTEYLKRIGELLERGSVEIFSLNATKYAVNVVVGTDLSHKEMMIRIRQCSLFPALKERNAVDQRRG</sequence>
<feature type="region of interest" description="Disordered" evidence="1">
    <location>
        <begin position="1"/>
        <end position="20"/>
    </location>
</feature>
<name>A0ABR1HR25_9HYPO</name>
<dbReference type="Proteomes" id="UP001498476">
    <property type="component" value="Unassembled WGS sequence"/>
</dbReference>
<protein>
    <submittedName>
        <fullName evidence="2">Uncharacterized protein</fullName>
    </submittedName>
</protein>
<gene>
    <name evidence="2" type="ORF">QQX98_000873</name>
</gene>
<proteinExistence type="predicted"/>
<evidence type="ECO:0000313" key="2">
    <source>
        <dbReference type="EMBL" id="KAK7423683.1"/>
    </source>
</evidence>
<reference evidence="2 3" key="1">
    <citation type="journal article" date="2025" name="Microbiol. Resour. Announc.">
        <title>Draft genome sequences for Neonectria magnoliae and Neonectria punicea, canker pathogens of Liriodendron tulipifera and Acer saccharum in West Virginia.</title>
        <authorList>
            <person name="Petronek H.M."/>
            <person name="Kasson M.T."/>
            <person name="Metheny A.M."/>
            <person name="Stauder C.M."/>
            <person name="Lovett B."/>
            <person name="Lynch S.C."/>
            <person name="Garnas J.R."/>
            <person name="Kasson L.R."/>
            <person name="Stajich J.E."/>
        </authorList>
    </citation>
    <scope>NUCLEOTIDE SEQUENCE [LARGE SCALE GENOMIC DNA]</scope>
    <source>
        <strain evidence="2 3">NRRL 64653</strain>
    </source>
</reference>
<accession>A0ABR1HR25</accession>
<comment type="caution">
    <text evidence="2">The sequence shown here is derived from an EMBL/GenBank/DDBJ whole genome shotgun (WGS) entry which is preliminary data.</text>
</comment>
<dbReference type="EMBL" id="JAZAVJ010000008">
    <property type="protein sequence ID" value="KAK7423683.1"/>
    <property type="molecule type" value="Genomic_DNA"/>
</dbReference>
<organism evidence="2 3">
    <name type="scientific">Neonectria punicea</name>
    <dbReference type="NCBI Taxonomy" id="979145"/>
    <lineage>
        <taxon>Eukaryota</taxon>
        <taxon>Fungi</taxon>
        <taxon>Dikarya</taxon>
        <taxon>Ascomycota</taxon>
        <taxon>Pezizomycotina</taxon>
        <taxon>Sordariomycetes</taxon>
        <taxon>Hypocreomycetidae</taxon>
        <taxon>Hypocreales</taxon>
        <taxon>Nectriaceae</taxon>
        <taxon>Neonectria</taxon>
    </lineage>
</organism>
<evidence type="ECO:0000313" key="3">
    <source>
        <dbReference type="Proteomes" id="UP001498476"/>
    </source>
</evidence>
<evidence type="ECO:0000256" key="1">
    <source>
        <dbReference type="SAM" id="MobiDB-lite"/>
    </source>
</evidence>